<dbReference type="Proteomes" id="UP001596422">
    <property type="component" value="Unassembled WGS sequence"/>
</dbReference>
<protein>
    <recommendedName>
        <fullName evidence="3">Transposase DDE domain-containing protein</fullName>
    </recommendedName>
</protein>
<accession>A0ABW2A8S9</accession>
<keyword evidence="2" id="KW-1185">Reference proteome</keyword>
<organism evidence="1 2">
    <name type="scientific">Marinobacterium aestuariivivens</name>
    <dbReference type="NCBI Taxonomy" id="1698799"/>
    <lineage>
        <taxon>Bacteria</taxon>
        <taxon>Pseudomonadati</taxon>
        <taxon>Pseudomonadota</taxon>
        <taxon>Gammaproteobacteria</taxon>
        <taxon>Oceanospirillales</taxon>
        <taxon>Oceanospirillaceae</taxon>
        <taxon>Marinobacterium</taxon>
    </lineage>
</organism>
<dbReference type="EMBL" id="JBHSWE010000001">
    <property type="protein sequence ID" value="MFC6673849.1"/>
    <property type="molecule type" value="Genomic_DNA"/>
</dbReference>
<evidence type="ECO:0000313" key="2">
    <source>
        <dbReference type="Proteomes" id="UP001596422"/>
    </source>
</evidence>
<reference evidence="2" key="1">
    <citation type="journal article" date="2019" name="Int. J. Syst. Evol. Microbiol.">
        <title>The Global Catalogue of Microorganisms (GCM) 10K type strain sequencing project: providing services to taxonomists for standard genome sequencing and annotation.</title>
        <authorList>
            <consortium name="The Broad Institute Genomics Platform"/>
            <consortium name="The Broad Institute Genome Sequencing Center for Infectious Disease"/>
            <person name="Wu L."/>
            <person name="Ma J."/>
        </authorList>
    </citation>
    <scope>NUCLEOTIDE SEQUENCE [LARGE SCALE GENOMIC DNA]</scope>
    <source>
        <strain evidence="2">NBRC 111756</strain>
    </source>
</reference>
<proteinExistence type="predicted"/>
<evidence type="ECO:0000313" key="1">
    <source>
        <dbReference type="EMBL" id="MFC6673849.1"/>
    </source>
</evidence>
<comment type="caution">
    <text evidence="1">The sequence shown here is derived from an EMBL/GenBank/DDBJ whole genome shotgun (WGS) entry which is preliminary data.</text>
</comment>
<name>A0ABW2A8S9_9GAMM</name>
<evidence type="ECO:0008006" key="3">
    <source>
        <dbReference type="Google" id="ProtNLM"/>
    </source>
</evidence>
<gene>
    <name evidence="1" type="ORF">ACFQDL_29995</name>
</gene>
<dbReference type="RefSeq" id="WP_379912569.1">
    <property type="nucleotide sequence ID" value="NZ_JBHSWE010000001.1"/>
</dbReference>
<sequence>MSRKTIGDLLFMVALPLVFFERCAERRRLQALKDFSIDCTIRIKTADERPVRALKYL</sequence>